<sequence length="973" mass="113368">MSDLIMNNKLIILDLIKDCKDLHNTLAEINFDNESLVELFEDNVHSLLKKAESFQDLKENVNQEILLSLENECTNLNNTLVVKYHTARQSTTISKLLIKAKYTIAILLSIFSDLSNYNNMNYNEETLHYLIAFIKTSLEFIIKDVFDKCLFSLLENIKALANQVCKKCSTKVTLEMLYAFYQLSLCQYQFEEANEYKKIIMNMDSSQNSEHVLEVMTTVYNVCVRYFQNQQIDKHKALYFDLIEIALHDIDCAIKNLTVQSVTLSEDLNKLKYSFLLLKANYFIKTNDLESANSTVDLIVAKKGFDKSTIMLKISLLKKVHEEDIETLVEKYIAILRDYIMSILLDKDYNTLSKLTEIFCDLCEYSSLEAINCSLYVLTSHFNSIPEQVKEKIFGNLVYMLTTKSKETLENKIQLGRRVFETTPQIFENALSEECANSIVVLVWNCSEPLIRACDYEKAKAWLMFLSIPQIKLSLNNQTYGLILRKLQVCNLNTNQFDEIYTIYEEAMNNDIQKDIKTQVIIFKAQCKEIEIISKDSITYEQIFERSLSRCKQILSMIQASNITKDEFYDTMYACFIDIKPNNPLLIDLLTYLLIESGEEEKNYSIKDLSKNFSYIRVLIIAIQMYTSKLTTSPDSIHVLKSNLSNVNILLKKSYDYLINFMEVKKEKNSILNTYESKTGSFGFDEICWLAAVSFNLQNMYYKNDVYSKDMKLCDLSTKFIDMIFSKESYTSKEMEHELLERKMRNVCLKVFYEADGGLLEKNEIKRILKELNVLIDAGSDANGNEKCVCEMQLAKLMLYNYFKDDEVNQMLNDVRVMKLMKCNDEFMRGCFYVFLNNQGLIQDHEFNSRVLLQLFDQFMINMELKHLLTLAMEFVSKFYENNHSELVVSFLEQVNKSTGYKLNNILENKAIDELEWLSIHCWNMSVCSLMDENLISNTSISQRWFDISISFAKNISSEKSEQLKQLRNEILL</sequence>
<evidence type="ECO:0000256" key="1">
    <source>
        <dbReference type="ARBA" id="ARBA00023254"/>
    </source>
</evidence>
<accession>A0A1L0AX60</accession>
<evidence type="ECO:0008006" key="4">
    <source>
        <dbReference type="Google" id="ProtNLM"/>
    </source>
</evidence>
<dbReference type="InterPro" id="IPR013940">
    <property type="entry name" value="Spo22/ZIP4/TEX11"/>
</dbReference>
<organism evidence="2 3">
    <name type="scientific">Hanseniaspora guilliermondii</name>
    <dbReference type="NCBI Taxonomy" id="56406"/>
    <lineage>
        <taxon>Eukaryota</taxon>
        <taxon>Fungi</taxon>
        <taxon>Dikarya</taxon>
        <taxon>Ascomycota</taxon>
        <taxon>Saccharomycotina</taxon>
        <taxon>Saccharomycetes</taxon>
        <taxon>Saccharomycodales</taxon>
        <taxon>Saccharomycodaceae</taxon>
        <taxon>Hanseniaspora</taxon>
    </lineage>
</organism>
<dbReference type="InterPro" id="IPR039057">
    <property type="entry name" value="Spo22/ZIP4"/>
</dbReference>
<gene>
    <name evidence="2" type="ORF">HGUI_00872</name>
</gene>
<reference evidence="3" key="1">
    <citation type="submission" date="2016-11" db="EMBL/GenBank/DDBJ databases">
        <authorList>
            <person name="Guldener U."/>
        </authorList>
    </citation>
    <scope>NUCLEOTIDE SEQUENCE [LARGE SCALE GENOMIC DNA]</scope>
</reference>
<dbReference type="OrthoDB" id="65716at2759"/>
<proteinExistence type="predicted"/>
<evidence type="ECO:0000313" key="3">
    <source>
        <dbReference type="Proteomes" id="UP000183365"/>
    </source>
</evidence>
<dbReference type="VEuPathDB" id="FungiDB:HGUI_00872"/>
<dbReference type="PANTHER" id="PTHR40375">
    <property type="entry name" value="SPORULATION-SPECIFIC PROTEIN 22"/>
    <property type="match status" value="1"/>
</dbReference>
<dbReference type="AlphaFoldDB" id="A0A1L0AX60"/>
<dbReference type="GO" id="GO:0051321">
    <property type="term" value="P:meiotic cell cycle"/>
    <property type="evidence" value="ECO:0007669"/>
    <property type="project" value="UniProtKB-KW"/>
</dbReference>
<dbReference type="GO" id="GO:0090173">
    <property type="term" value="P:regulation of synaptonemal complex assembly"/>
    <property type="evidence" value="ECO:0007669"/>
    <property type="project" value="InterPro"/>
</dbReference>
<dbReference type="PANTHER" id="PTHR40375:SF2">
    <property type="entry name" value="SPORULATION-SPECIFIC PROTEIN 22"/>
    <property type="match status" value="1"/>
</dbReference>
<keyword evidence="1" id="KW-0469">Meiosis</keyword>
<dbReference type="EMBL" id="FQNF01000010">
    <property type="protein sequence ID" value="SGZ38672.1"/>
    <property type="molecule type" value="Genomic_DNA"/>
</dbReference>
<dbReference type="Pfam" id="PF08631">
    <property type="entry name" value="SPO22"/>
    <property type="match status" value="1"/>
</dbReference>
<evidence type="ECO:0000313" key="2">
    <source>
        <dbReference type="EMBL" id="SGZ38672.1"/>
    </source>
</evidence>
<keyword evidence="3" id="KW-1185">Reference proteome</keyword>
<name>A0A1L0AX60_9ASCO</name>
<dbReference type="Proteomes" id="UP000183365">
    <property type="component" value="Unassembled WGS sequence"/>
</dbReference>
<protein>
    <recommendedName>
        <fullName evidence="4">Protein ZIP4 homolog</fullName>
    </recommendedName>
</protein>